<evidence type="ECO:0000256" key="6">
    <source>
        <dbReference type="ARBA" id="ARBA00022723"/>
    </source>
</evidence>
<dbReference type="PROSITE" id="PS50979">
    <property type="entry name" value="BC"/>
    <property type="match status" value="1"/>
</dbReference>
<evidence type="ECO:0000256" key="2">
    <source>
        <dbReference type="ARBA" id="ARBA00005060"/>
    </source>
</evidence>
<evidence type="ECO:0000256" key="7">
    <source>
        <dbReference type="ARBA" id="ARBA00022741"/>
    </source>
</evidence>
<dbReference type="InterPro" id="IPR005479">
    <property type="entry name" value="CPAse_ATP-bd"/>
</dbReference>
<dbReference type="NCBIfam" id="NF006367">
    <property type="entry name" value="PRK08591.1"/>
    <property type="match status" value="1"/>
</dbReference>
<comment type="pathway">
    <text evidence="2">Metabolic intermediate metabolism; propanoyl-CoA degradation; succinyl-CoA from propanoyl-CoA: step 1/3.</text>
</comment>
<dbReference type="GO" id="GO:0004658">
    <property type="term" value="F:propionyl-CoA carboxylase activity"/>
    <property type="evidence" value="ECO:0007669"/>
    <property type="project" value="UniProtKB-EC"/>
</dbReference>
<evidence type="ECO:0000259" key="21">
    <source>
        <dbReference type="PROSITE" id="PS50979"/>
    </source>
</evidence>
<dbReference type="SUPFAM" id="SSF51230">
    <property type="entry name" value="Single hybrid motif"/>
    <property type="match status" value="1"/>
</dbReference>
<dbReference type="Gene3D" id="3.30.1490.20">
    <property type="entry name" value="ATP-grasp fold, A domain"/>
    <property type="match status" value="1"/>
</dbReference>
<dbReference type="Gene3D" id="3.30.700.30">
    <property type="match status" value="1"/>
</dbReference>
<evidence type="ECO:0000259" key="20">
    <source>
        <dbReference type="PROSITE" id="PS50975"/>
    </source>
</evidence>
<evidence type="ECO:0000256" key="18">
    <source>
        <dbReference type="PROSITE-ProRule" id="PRU00409"/>
    </source>
</evidence>
<dbReference type="AlphaFoldDB" id="A0A221KIR1"/>
<sequence length="691" mass="74967">MFKKILIANRGEIACRVIKTAKKMGIATVAVYSEADKEARHVALADEAVLLGPAPSRESYLVADKIIAACKATGAEAVHPGYGFLSENAGFAKRCEEEGIAFIGPRYFSIEAMGDKIASKKLANEAQVNTIPGYNDAIDTPEQAVEIAKGIGYPVMIKASAGGGGKGLRVAFNDKEAFEGFSSCRNEARNSFGDDRVFIEKYVLEPRHIEIQVLGDSFGNVVYLNERECSIQRRHQKVIEEAPSPFISDATRKAMGEQAVALAKAVKYQSAGTVEFVVGKDQDFYFLEMNTRLQVEHPVTENITGLDLVEQMIRVAAGEALSFTQADVKKEGWSIECRINAEDPFRNFLPSTGRLVRYQPPAAVLEQSVPTLVGLAYENGRFGGVRVDTGVYDGGEIPMFYDSMIAKLIVHGKDRNDAIAKMREALNAFVIRGISSNIPFQAALLAHPKFVTGQFNTGFIAEHYAHGFRAEDVPHDDPNFLIALAAFVRRKARERAAGISGQLQGHEVAHKNELVVCKLGAEGANTYFDVTLGEFDAKTGTADVTVEGKTYSIQSHTKLGDVLVIGSVNGQPFSAQVERVAGKNPLAIRVIHNGTQVDALVLLPRAAELHKLMPYKAPPDLSKFLLSPMPGLLVNIAVKVGQKVLAGEKLAVIEAMKMENILVATQDCVVKEIQADVGASLSVDQPIISFE</sequence>
<evidence type="ECO:0000256" key="4">
    <source>
        <dbReference type="ARBA" id="ARBA00018058"/>
    </source>
</evidence>
<evidence type="ECO:0000256" key="3">
    <source>
        <dbReference type="ARBA" id="ARBA00013050"/>
    </source>
</evidence>
<proteinExistence type="predicted"/>
<evidence type="ECO:0000313" key="22">
    <source>
        <dbReference type="EMBL" id="ASM78727.1"/>
    </source>
</evidence>
<comment type="catalytic activity">
    <reaction evidence="16">
        <text>butanoyl-CoA + hydrogencarbonate + ATP = (2S)-ethylmalonyl-CoA + ADP + phosphate + H(+)</text>
        <dbReference type="Rhea" id="RHEA:59520"/>
        <dbReference type="ChEBI" id="CHEBI:15378"/>
        <dbReference type="ChEBI" id="CHEBI:17544"/>
        <dbReference type="ChEBI" id="CHEBI:30616"/>
        <dbReference type="ChEBI" id="CHEBI:43474"/>
        <dbReference type="ChEBI" id="CHEBI:57371"/>
        <dbReference type="ChEBI" id="CHEBI:60909"/>
        <dbReference type="ChEBI" id="CHEBI:456216"/>
    </reaction>
    <physiologicalReaction direction="left-to-right" evidence="16">
        <dbReference type="Rhea" id="RHEA:59521"/>
    </physiologicalReaction>
</comment>
<dbReference type="UniPathway" id="UPA00945">
    <property type="reaction ID" value="UER00908"/>
</dbReference>
<dbReference type="FunFam" id="3.30.470.20:FF:000028">
    <property type="entry name" value="Methylcrotonoyl-CoA carboxylase subunit alpha, mitochondrial"/>
    <property type="match status" value="1"/>
</dbReference>
<dbReference type="SMART" id="SM00878">
    <property type="entry name" value="Biotin_carb_C"/>
    <property type="match status" value="1"/>
</dbReference>
<evidence type="ECO:0000256" key="10">
    <source>
        <dbReference type="ARBA" id="ARBA00022946"/>
    </source>
</evidence>
<evidence type="ECO:0000256" key="16">
    <source>
        <dbReference type="ARBA" id="ARBA00048208"/>
    </source>
</evidence>
<dbReference type="Pfam" id="PF02785">
    <property type="entry name" value="Biotin_carb_C"/>
    <property type="match status" value="1"/>
</dbReference>
<gene>
    <name evidence="22" type="ORF">VITFI_CDS2950</name>
</gene>
<evidence type="ECO:0000256" key="5">
    <source>
        <dbReference type="ARBA" id="ARBA00022598"/>
    </source>
</evidence>
<keyword evidence="9" id="KW-0460">Magnesium</keyword>
<feature type="domain" description="Lipoyl-binding" evidence="19">
    <location>
        <begin position="616"/>
        <end position="691"/>
    </location>
</feature>
<dbReference type="KEGG" id="vff:VITFI_CDS2950"/>
<dbReference type="Pfam" id="PF00289">
    <property type="entry name" value="Biotin_carb_N"/>
    <property type="match status" value="1"/>
</dbReference>
<dbReference type="EC" id="6.4.1.3" evidence="3"/>
<dbReference type="InterPro" id="IPR011764">
    <property type="entry name" value="Biotin_carboxylation_dom"/>
</dbReference>
<dbReference type="EMBL" id="CP022423">
    <property type="protein sequence ID" value="ASM78727.1"/>
    <property type="molecule type" value="Genomic_DNA"/>
</dbReference>
<dbReference type="InterPro" id="IPR041265">
    <property type="entry name" value="PCC_BT"/>
</dbReference>
<reference evidence="22 23" key="1">
    <citation type="submission" date="2017-07" db="EMBL/GenBank/DDBJ databases">
        <title>Complete Genome Sequence of the cosmetic ferment Vitreoscilla filiformis (ATCC15551).</title>
        <authorList>
            <person name="Contreras S."/>
            <person name="Sagory-Zalkind P."/>
            <person name="Blanquart H."/>
            <person name="Iltis A."/>
            <person name="Morand S.C."/>
        </authorList>
    </citation>
    <scope>NUCLEOTIDE SEQUENCE [LARGE SCALE GENOMIC DNA]</scope>
    <source>
        <strain evidence="22 23">ATCC 15551</strain>
    </source>
</reference>
<dbReference type="InterPro" id="IPR013815">
    <property type="entry name" value="ATP_grasp_subdomain_1"/>
</dbReference>
<dbReference type="Gene3D" id="3.40.50.20">
    <property type="match status" value="1"/>
</dbReference>
<dbReference type="Pfam" id="PF00364">
    <property type="entry name" value="Biotin_lipoyl"/>
    <property type="match status" value="1"/>
</dbReference>
<dbReference type="SUPFAM" id="SSF52440">
    <property type="entry name" value="PreATP-grasp domain"/>
    <property type="match status" value="1"/>
</dbReference>
<keyword evidence="13" id="KW-0464">Manganese</keyword>
<dbReference type="FunFam" id="3.40.50.20:FF:000010">
    <property type="entry name" value="Propionyl-CoA carboxylase subunit alpha"/>
    <property type="match status" value="1"/>
</dbReference>
<dbReference type="GO" id="GO:0046872">
    <property type="term" value="F:metal ion binding"/>
    <property type="evidence" value="ECO:0007669"/>
    <property type="project" value="UniProtKB-KW"/>
</dbReference>
<dbReference type="OrthoDB" id="9803706at2"/>
<keyword evidence="8 18" id="KW-0067">ATP-binding</keyword>
<feature type="domain" description="ATP-grasp" evidence="20">
    <location>
        <begin position="120"/>
        <end position="317"/>
    </location>
</feature>
<keyword evidence="12" id="KW-0443">Lipid metabolism</keyword>
<evidence type="ECO:0000256" key="17">
    <source>
        <dbReference type="ARBA" id="ARBA00049495"/>
    </source>
</evidence>
<evidence type="ECO:0000256" key="11">
    <source>
        <dbReference type="ARBA" id="ARBA00022963"/>
    </source>
</evidence>
<dbReference type="InterPro" id="IPR001882">
    <property type="entry name" value="Biotin_BS"/>
</dbReference>
<dbReference type="PROSITE" id="PS00188">
    <property type="entry name" value="BIOTIN"/>
    <property type="match status" value="1"/>
</dbReference>
<organism evidence="22 23">
    <name type="scientific">Vitreoscilla filiformis</name>
    <dbReference type="NCBI Taxonomy" id="63"/>
    <lineage>
        <taxon>Bacteria</taxon>
        <taxon>Pseudomonadati</taxon>
        <taxon>Pseudomonadota</taxon>
        <taxon>Betaproteobacteria</taxon>
        <taxon>Neisseriales</taxon>
        <taxon>Neisseriaceae</taxon>
        <taxon>Vitreoscilla</taxon>
    </lineage>
</organism>
<comment type="cofactor">
    <cofactor evidence="1">
        <name>biotin</name>
        <dbReference type="ChEBI" id="CHEBI:57586"/>
    </cofactor>
</comment>
<dbReference type="Proteomes" id="UP000199729">
    <property type="component" value="Chromosome"/>
</dbReference>
<dbReference type="FunFam" id="3.30.1490.20:FF:000003">
    <property type="entry name" value="acetyl-CoA carboxylase isoform X1"/>
    <property type="match status" value="1"/>
</dbReference>
<dbReference type="InterPro" id="IPR011054">
    <property type="entry name" value="Rudment_hybrid_motif"/>
</dbReference>
<dbReference type="InterPro" id="IPR011053">
    <property type="entry name" value="Single_hybrid_motif"/>
</dbReference>
<dbReference type="PROSITE" id="PS50975">
    <property type="entry name" value="ATP_GRASP"/>
    <property type="match status" value="1"/>
</dbReference>
<dbReference type="PROSITE" id="PS50968">
    <property type="entry name" value="BIOTINYL_LIPOYL"/>
    <property type="match status" value="1"/>
</dbReference>
<dbReference type="Pfam" id="PF18140">
    <property type="entry name" value="PCC_BT"/>
    <property type="match status" value="1"/>
</dbReference>
<evidence type="ECO:0000259" key="19">
    <source>
        <dbReference type="PROSITE" id="PS50968"/>
    </source>
</evidence>
<dbReference type="GO" id="GO:0005524">
    <property type="term" value="F:ATP binding"/>
    <property type="evidence" value="ECO:0007669"/>
    <property type="project" value="UniProtKB-UniRule"/>
</dbReference>
<dbReference type="PROSITE" id="PS00867">
    <property type="entry name" value="CPSASE_2"/>
    <property type="match status" value="1"/>
</dbReference>
<dbReference type="SUPFAM" id="SSF51246">
    <property type="entry name" value="Rudiment single hybrid motif"/>
    <property type="match status" value="1"/>
</dbReference>
<keyword evidence="7 18" id="KW-0547">Nucleotide-binding</keyword>
<evidence type="ECO:0000256" key="8">
    <source>
        <dbReference type="ARBA" id="ARBA00022840"/>
    </source>
</evidence>
<dbReference type="SUPFAM" id="SSF56059">
    <property type="entry name" value="Glutathione synthetase ATP-binding domain-like"/>
    <property type="match status" value="1"/>
</dbReference>
<evidence type="ECO:0000256" key="13">
    <source>
        <dbReference type="ARBA" id="ARBA00023211"/>
    </source>
</evidence>
<dbReference type="GO" id="GO:0016042">
    <property type="term" value="P:lipid catabolic process"/>
    <property type="evidence" value="ECO:0007669"/>
    <property type="project" value="UniProtKB-KW"/>
</dbReference>
<dbReference type="Gene3D" id="2.40.50.100">
    <property type="match status" value="1"/>
</dbReference>
<comment type="catalytic activity">
    <reaction evidence="17">
        <text>propanoyl-CoA + hydrogencarbonate + ATP = (S)-methylmalonyl-CoA + ADP + phosphate + H(+)</text>
        <dbReference type="Rhea" id="RHEA:23720"/>
        <dbReference type="ChEBI" id="CHEBI:15378"/>
        <dbReference type="ChEBI" id="CHEBI:17544"/>
        <dbReference type="ChEBI" id="CHEBI:30616"/>
        <dbReference type="ChEBI" id="CHEBI:43474"/>
        <dbReference type="ChEBI" id="CHEBI:57327"/>
        <dbReference type="ChEBI" id="CHEBI:57392"/>
        <dbReference type="ChEBI" id="CHEBI:456216"/>
        <dbReference type="EC" id="6.4.1.3"/>
    </reaction>
    <physiologicalReaction direction="left-to-right" evidence="17">
        <dbReference type="Rhea" id="RHEA:23721"/>
    </physiologicalReaction>
</comment>
<dbReference type="CDD" id="cd06850">
    <property type="entry name" value="biotinyl_domain"/>
    <property type="match status" value="1"/>
</dbReference>
<dbReference type="Gene3D" id="3.30.470.20">
    <property type="entry name" value="ATP-grasp fold, B domain"/>
    <property type="match status" value="1"/>
</dbReference>
<evidence type="ECO:0000256" key="15">
    <source>
        <dbReference type="ARBA" id="ARBA00031557"/>
    </source>
</evidence>
<evidence type="ECO:0000313" key="23">
    <source>
        <dbReference type="Proteomes" id="UP000199729"/>
    </source>
</evidence>
<keyword evidence="5" id="KW-0436">Ligase</keyword>
<dbReference type="RefSeq" id="WP_089417610.1">
    <property type="nucleotide sequence ID" value="NZ_CP022423.1"/>
</dbReference>
<keyword evidence="23" id="KW-1185">Reference proteome</keyword>
<dbReference type="Pfam" id="PF02786">
    <property type="entry name" value="CPSase_L_D2"/>
    <property type="match status" value="1"/>
</dbReference>
<keyword evidence="6" id="KW-0479">Metal-binding</keyword>
<feature type="domain" description="Biotin carboxylation" evidence="21">
    <location>
        <begin position="1"/>
        <end position="465"/>
    </location>
</feature>
<accession>A0A221KIR1</accession>
<keyword evidence="10" id="KW-0809">Transit peptide</keyword>
<keyword evidence="11" id="KW-0442">Lipid degradation</keyword>
<dbReference type="InterPro" id="IPR050856">
    <property type="entry name" value="Biotin_carboxylase_complex"/>
</dbReference>
<dbReference type="InterPro" id="IPR005482">
    <property type="entry name" value="Biotin_COase_C"/>
</dbReference>
<dbReference type="InterPro" id="IPR016185">
    <property type="entry name" value="PreATP-grasp_dom_sf"/>
</dbReference>
<dbReference type="PANTHER" id="PTHR18866">
    <property type="entry name" value="CARBOXYLASE:PYRUVATE/ACETYL-COA/PROPIONYL-COA CARBOXYLASE"/>
    <property type="match status" value="1"/>
</dbReference>
<dbReference type="PROSITE" id="PS00866">
    <property type="entry name" value="CPSASE_1"/>
    <property type="match status" value="1"/>
</dbReference>
<evidence type="ECO:0000256" key="9">
    <source>
        <dbReference type="ARBA" id="ARBA00022842"/>
    </source>
</evidence>
<keyword evidence="14" id="KW-0092">Biotin</keyword>
<protein>
    <recommendedName>
        <fullName evidence="4">Propionyl-CoA carboxylase alpha chain, mitochondrial</fullName>
        <ecNumber evidence="3">6.4.1.3</ecNumber>
    </recommendedName>
    <alternativeName>
        <fullName evidence="15">Propanoyl-CoA:carbon dioxide ligase subunit alpha</fullName>
    </alternativeName>
</protein>
<dbReference type="InterPro" id="IPR011761">
    <property type="entry name" value="ATP-grasp"/>
</dbReference>
<evidence type="ECO:0000256" key="14">
    <source>
        <dbReference type="ARBA" id="ARBA00023267"/>
    </source>
</evidence>
<dbReference type="PANTHER" id="PTHR18866:SF33">
    <property type="entry name" value="METHYLCROTONOYL-COA CARBOXYLASE SUBUNIT ALPHA, MITOCHONDRIAL-RELATED"/>
    <property type="match status" value="1"/>
</dbReference>
<dbReference type="InterPro" id="IPR005481">
    <property type="entry name" value="BC-like_N"/>
</dbReference>
<evidence type="ECO:0000256" key="1">
    <source>
        <dbReference type="ARBA" id="ARBA00001953"/>
    </source>
</evidence>
<dbReference type="InterPro" id="IPR000089">
    <property type="entry name" value="Biotin_lipoyl"/>
</dbReference>
<name>A0A221KIR1_VITFI</name>
<evidence type="ECO:0000256" key="12">
    <source>
        <dbReference type="ARBA" id="ARBA00023098"/>
    </source>
</evidence>